<dbReference type="RefSeq" id="WP_063262310.1">
    <property type="nucleotide sequence ID" value="NZ_LJKE01000084.1"/>
</dbReference>
<reference evidence="2 3" key="1">
    <citation type="submission" date="2015-09" db="EMBL/GenBank/DDBJ databases">
        <title>Bacillus cereus food isolates.</title>
        <authorList>
            <person name="Boekhorst J."/>
        </authorList>
    </citation>
    <scope>NUCLEOTIDE SEQUENCE [LARGE SCALE GENOMIC DNA]</scope>
    <source>
        <strain evidence="2 3">B4088</strain>
    </source>
</reference>
<dbReference type="SUPFAM" id="SSF53756">
    <property type="entry name" value="UDP-Glycosyltransferase/glycogen phosphorylase"/>
    <property type="match status" value="1"/>
</dbReference>
<organism evidence="2 3">
    <name type="scientific">Bacillus cereus</name>
    <dbReference type="NCBI Taxonomy" id="1396"/>
    <lineage>
        <taxon>Bacteria</taxon>
        <taxon>Bacillati</taxon>
        <taxon>Bacillota</taxon>
        <taxon>Bacilli</taxon>
        <taxon>Bacillales</taxon>
        <taxon>Bacillaceae</taxon>
        <taxon>Bacillus</taxon>
        <taxon>Bacillus cereus group</taxon>
    </lineage>
</organism>
<dbReference type="GO" id="GO:0016740">
    <property type="term" value="F:transferase activity"/>
    <property type="evidence" value="ECO:0007669"/>
    <property type="project" value="UniProtKB-KW"/>
</dbReference>
<dbReference type="AlphaFoldDB" id="A0A164M563"/>
<evidence type="ECO:0000259" key="1">
    <source>
        <dbReference type="Pfam" id="PF13439"/>
    </source>
</evidence>
<sequence length="211" mass="24569">MEKKKKILMVHNYYQIPGGEDTVVINEKKLLEEHGYTVLLYSRNNNELRKMSKLQKLCLPFTTVFSIRTYREVKAIIKRNKIDVVHVHNTLNLISPSVYYAAFSTKTPVIQTIHNFRLLCPGALFYRDGQICEDCVDKGLKCAVTNKCYRGSKIQTLACVFTLKIHRFLGTYKKLNYICLTEFNKEKLLQLNKGKKQIIDPNKVFIKPNFK</sequence>
<evidence type="ECO:0000313" key="3">
    <source>
        <dbReference type="Proteomes" id="UP000076482"/>
    </source>
</evidence>
<dbReference type="PATRIC" id="fig|1396.535.peg.1487"/>
<proteinExistence type="predicted"/>
<evidence type="ECO:0000313" key="2">
    <source>
        <dbReference type="EMBL" id="KZD58120.1"/>
    </source>
</evidence>
<accession>A0A164M563</accession>
<protein>
    <submittedName>
        <fullName evidence="2">Glycosyl transferase group 1</fullName>
    </submittedName>
</protein>
<feature type="domain" description="Glycosyltransferase subfamily 4-like N-terminal" evidence="1">
    <location>
        <begin position="18"/>
        <end position="116"/>
    </location>
</feature>
<dbReference type="InterPro" id="IPR028098">
    <property type="entry name" value="Glyco_trans_4-like_N"/>
</dbReference>
<dbReference type="Proteomes" id="UP000076482">
    <property type="component" value="Unassembled WGS sequence"/>
</dbReference>
<name>A0A164M563_BACCE</name>
<comment type="caution">
    <text evidence="2">The sequence shown here is derived from an EMBL/GenBank/DDBJ whole genome shotgun (WGS) entry which is preliminary data.</text>
</comment>
<dbReference type="Gene3D" id="3.40.50.2000">
    <property type="entry name" value="Glycogen Phosphorylase B"/>
    <property type="match status" value="1"/>
</dbReference>
<dbReference type="Pfam" id="PF13439">
    <property type="entry name" value="Glyco_transf_4"/>
    <property type="match status" value="1"/>
</dbReference>
<dbReference type="EMBL" id="LJKE01000084">
    <property type="protein sequence ID" value="KZD58120.1"/>
    <property type="molecule type" value="Genomic_DNA"/>
</dbReference>
<keyword evidence="2" id="KW-0808">Transferase</keyword>
<gene>
    <name evidence="2" type="ORF">B4088_4402</name>
</gene>